<keyword evidence="1" id="KW-0732">Signal</keyword>
<keyword evidence="3" id="KW-1185">Reference proteome</keyword>
<name>A0A843YKI8_9BURK</name>
<dbReference type="Pfam" id="PF06366">
    <property type="entry name" value="FlhE"/>
    <property type="match status" value="1"/>
</dbReference>
<dbReference type="InterPro" id="IPR009420">
    <property type="entry name" value="FlhE"/>
</dbReference>
<reference evidence="2 3" key="1">
    <citation type="submission" date="2019-10" db="EMBL/GenBank/DDBJ databases">
        <title>Glaciimonas soli sp. nov., a psychrophilic bacterium isolated from the forest soil of a high elevation mountain in Taiwan.</title>
        <authorList>
            <person name="Wang L.-T."/>
            <person name="Shieh W.Y."/>
        </authorList>
    </citation>
    <scope>NUCLEOTIDE SEQUENCE [LARGE SCALE GENOMIC DNA]</scope>
    <source>
        <strain evidence="2 3">GS1</strain>
    </source>
</reference>
<sequence>MLLRRRLVPCLLLIACLGNAEAAVSTSSNRTELSAMPLEQFLRKSYKAQSNTHIASLKNAGNTGIKGAWSGSELAPSMRSRGVTVASAQIKPTGLMMQASEIRRVRKVEWQYGFLPAAPPYLQAYLCNAARCAALGSGSGSTDRFNGDNANSNFVFAFVISGKGALLPAIRGEKLRLVVSYE</sequence>
<feature type="signal peptide" evidence="1">
    <location>
        <begin position="1"/>
        <end position="22"/>
    </location>
</feature>
<gene>
    <name evidence="2" type="ORF">GEV47_02060</name>
</gene>
<dbReference type="AlphaFoldDB" id="A0A843YKI8"/>
<protein>
    <recommendedName>
        <fullName evidence="4">Flagellar protein FlhE</fullName>
    </recommendedName>
</protein>
<feature type="chain" id="PRO_5032666797" description="Flagellar protein FlhE" evidence="1">
    <location>
        <begin position="23"/>
        <end position="182"/>
    </location>
</feature>
<evidence type="ECO:0000313" key="3">
    <source>
        <dbReference type="Proteomes" id="UP000451565"/>
    </source>
</evidence>
<dbReference type="Proteomes" id="UP000451565">
    <property type="component" value="Unassembled WGS sequence"/>
</dbReference>
<evidence type="ECO:0000256" key="1">
    <source>
        <dbReference type="SAM" id="SignalP"/>
    </source>
</evidence>
<accession>A0A843YKI8</accession>
<organism evidence="2 3">
    <name type="scientific">Glaciimonas soli</name>
    <dbReference type="NCBI Taxonomy" id="2590999"/>
    <lineage>
        <taxon>Bacteria</taxon>
        <taxon>Pseudomonadati</taxon>
        <taxon>Pseudomonadota</taxon>
        <taxon>Betaproteobacteria</taxon>
        <taxon>Burkholderiales</taxon>
        <taxon>Oxalobacteraceae</taxon>
        <taxon>Glaciimonas</taxon>
    </lineage>
</organism>
<proteinExistence type="predicted"/>
<comment type="caution">
    <text evidence="2">The sequence shown here is derived from an EMBL/GenBank/DDBJ whole genome shotgun (WGS) entry which is preliminary data.</text>
</comment>
<dbReference type="OrthoDB" id="6521367at2"/>
<dbReference type="EMBL" id="WINI01000001">
    <property type="protein sequence ID" value="MQQ99469.1"/>
    <property type="molecule type" value="Genomic_DNA"/>
</dbReference>
<evidence type="ECO:0000313" key="2">
    <source>
        <dbReference type="EMBL" id="MQQ99469.1"/>
    </source>
</evidence>
<evidence type="ECO:0008006" key="4">
    <source>
        <dbReference type="Google" id="ProtNLM"/>
    </source>
</evidence>